<evidence type="ECO:0000313" key="7">
    <source>
        <dbReference type="EMBL" id="NED94792.1"/>
    </source>
</evidence>
<feature type="transmembrane region" description="Helical" evidence="5">
    <location>
        <begin position="133"/>
        <end position="154"/>
    </location>
</feature>
<keyword evidence="3 5" id="KW-1133">Transmembrane helix</keyword>
<evidence type="ECO:0000256" key="4">
    <source>
        <dbReference type="ARBA" id="ARBA00023136"/>
    </source>
</evidence>
<keyword evidence="2 5" id="KW-0812">Transmembrane</keyword>
<evidence type="ECO:0000256" key="1">
    <source>
        <dbReference type="ARBA" id="ARBA00004141"/>
    </source>
</evidence>
<accession>A0A6N9YIK4</accession>
<feature type="transmembrane region" description="Helical" evidence="5">
    <location>
        <begin position="57"/>
        <end position="86"/>
    </location>
</feature>
<feature type="transmembrane region" description="Helical" evidence="5">
    <location>
        <begin position="106"/>
        <end position="126"/>
    </location>
</feature>
<reference evidence="7 8" key="1">
    <citation type="submission" date="2020-02" db="EMBL/GenBank/DDBJ databases">
        <authorList>
            <person name="Li X.-J."/>
            <person name="Feng X.-M."/>
        </authorList>
    </citation>
    <scope>NUCLEOTIDE SEQUENCE [LARGE SCALE GENOMIC DNA]</scope>
    <source>
        <strain evidence="7 8">CGMCC 4.7225</strain>
    </source>
</reference>
<sequence>MTEILLGLLAVAVGAFLCLRGQWAMRLLLAIWGAFVGFAVGAGLVDRLTDQGYLSTALGWIVAIVSALLFAALAYLFFAVSIILGMASMGFVLGGTLASAMGITEAWGPLLIGALCGAALAILAIVANLPQLLLIVVSSFAGASVMIAGLMLIFDVIDTEAMFDADATARDQPLWYVGGLVLAVIGIVVQLRQAGAIRRSVRETWSQPA</sequence>
<proteinExistence type="predicted"/>
<feature type="domain" description="TM7S3/TM198-like" evidence="6">
    <location>
        <begin position="8"/>
        <end position="160"/>
    </location>
</feature>
<evidence type="ECO:0000259" key="6">
    <source>
        <dbReference type="Pfam" id="PF13886"/>
    </source>
</evidence>
<feature type="transmembrane region" description="Helical" evidence="5">
    <location>
        <begin position="25"/>
        <end position="45"/>
    </location>
</feature>
<dbReference type="RefSeq" id="WP_163816840.1">
    <property type="nucleotide sequence ID" value="NZ_JAAGOB010000002.1"/>
</dbReference>
<keyword evidence="8" id="KW-1185">Reference proteome</keyword>
<dbReference type="InterPro" id="IPR025256">
    <property type="entry name" value="TM7S3/TM198-like_dom"/>
</dbReference>
<organism evidence="7 8">
    <name type="scientific">Phytoactinopolyspora alkaliphila</name>
    <dbReference type="NCBI Taxonomy" id="1783498"/>
    <lineage>
        <taxon>Bacteria</taxon>
        <taxon>Bacillati</taxon>
        <taxon>Actinomycetota</taxon>
        <taxon>Actinomycetes</taxon>
        <taxon>Jiangellales</taxon>
        <taxon>Jiangellaceae</taxon>
        <taxon>Phytoactinopolyspora</taxon>
    </lineage>
</organism>
<dbReference type="AlphaFoldDB" id="A0A6N9YIK4"/>
<gene>
    <name evidence="7" type="ORF">G1H11_05655</name>
</gene>
<evidence type="ECO:0000313" key="8">
    <source>
        <dbReference type="Proteomes" id="UP000469185"/>
    </source>
</evidence>
<dbReference type="Pfam" id="PF13886">
    <property type="entry name" value="TM7S3_TM198"/>
    <property type="match status" value="1"/>
</dbReference>
<evidence type="ECO:0000256" key="5">
    <source>
        <dbReference type="SAM" id="Phobius"/>
    </source>
</evidence>
<dbReference type="GO" id="GO:0016020">
    <property type="term" value="C:membrane"/>
    <property type="evidence" value="ECO:0007669"/>
    <property type="project" value="UniProtKB-SubCell"/>
</dbReference>
<dbReference type="EMBL" id="JAAGOB010000002">
    <property type="protein sequence ID" value="NED94792.1"/>
    <property type="molecule type" value="Genomic_DNA"/>
</dbReference>
<comment type="subcellular location">
    <subcellularLocation>
        <location evidence="1">Membrane</location>
        <topology evidence="1">Multi-pass membrane protein</topology>
    </subcellularLocation>
</comment>
<protein>
    <submittedName>
        <fullName evidence="7">DUF4203 domain-containing protein</fullName>
    </submittedName>
</protein>
<name>A0A6N9YIK4_9ACTN</name>
<dbReference type="Proteomes" id="UP000469185">
    <property type="component" value="Unassembled WGS sequence"/>
</dbReference>
<evidence type="ECO:0000256" key="3">
    <source>
        <dbReference type="ARBA" id="ARBA00022989"/>
    </source>
</evidence>
<evidence type="ECO:0000256" key="2">
    <source>
        <dbReference type="ARBA" id="ARBA00022692"/>
    </source>
</evidence>
<comment type="caution">
    <text evidence="7">The sequence shown here is derived from an EMBL/GenBank/DDBJ whole genome shotgun (WGS) entry which is preliminary data.</text>
</comment>
<feature type="transmembrane region" description="Helical" evidence="5">
    <location>
        <begin position="174"/>
        <end position="192"/>
    </location>
</feature>
<keyword evidence="4 5" id="KW-0472">Membrane</keyword>